<gene>
    <name evidence="1" type="ORF">ICJ55_07340</name>
</gene>
<evidence type="ECO:0000313" key="1">
    <source>
        <dbReference type="EMBL" id="QNS14572.1"/>
    </source>
</evidence>
<dbReference type="AlphaFoldDB" id="A0A7H1C0R7"/>
<accession>A0A7H1C0R7</accession>
<organism evidence="1 2">
    <name type="scientific">Mannheimia bovis</name>
    <dbReference type="NCBI Taxonomy" id="2770636"/>
    <lineage>
        <taxon>Bacteria</taxon>
        <taxon>Pseudomonadati</taxon>
        <taxon>Pseudomonadota</taxon>
        <taxon>Gammaproteobacteria</taxon>
        <taxon>Pasteurellales</taxon>
        <taxon>Pasteurellaceae</taxon>
        <taxon>Mannheimia</taxon>
    </lineage>
</organism>
<dbReference type="Proteomes" id="UP000576260">
    <property type="component" value="Chromosome"/>
</dbReference>
<dbReference type="InterPro" id="IPR049156">
    <property type="entry name" value="Phage_chap_TAC_15-like"/>
</dbReference>
<name>A0A7H1C0R7_9PAST</name>
<proteinExistence type="predicted"/>
<reference evidence="1 2" key="1">
    <citation type="submission" date="2020-09" db="EMBL/GenBank/DDBJ databases">
        <title>Mannheimia bovis sp.nov., isolated from a cow.</title>
        <authorList>
            <person name="Li F."/>
        </authorList>
    </citation>
    <scope>NUCLEOTIDE SEQUENCE [LARGE SCALE GENOMIC DNA]</scope>
    <source>
        <strain evidence="1 2">ZY190616</strain>
    </source>
</reference>
<dbReference type="Pfam" id="PF21822">
    <property type="entry name" value="Phage_TAC_15"/>
    <property type="match status" value="1"/>
</dbReference>
<evidence type="ECO:0000313" key="2">
    <source>
        <dbReference type="Proteomes" id="UP000576260"/>
    </source>
</evidence>
<dbReference type="KEGG" id="mbos:ICJ55_07340"/>
<protein>
    <submittedName>
        <fullName evidence="1">Uncharacterized protein</fullName>
    </submittedName>
</protein>
<keyword evidence="2" id="KW-1185">Reference proteome</keyword>
<dbReference type="RefSeq" id="WP_188156219.1">
    <property type="nucleotide sequence ID" value="NZ_CP061280.1"/>
</dbReference>
<sequence>MEREEIQIGNTTFFVQKFSAMRQLEIFGDLQKTLLPSFGKLLNGFGKNKEDDEKAAEESEKAFLDGLKSLSSQLDGKSLIALANQLILPDYVAFVRDDFNNGNDSKLSKDKFDYAFDEMGDLVELVIFILKLNFSSFFTKYLTRLGSVRE</sequence>
<dbReference type="EMBL" id="CP061280">
    <property type="protein sequence ID" value="QNS14572.1"/>
    <property type="molecule type" value="Genomic_DNA"/>
</dbReference>